<dbReference type="RefSeq" id="WP_091342850.1">
    <property type="nucleotide sequence ID" value="NZ_FMHV01000002.1"/>
</dbReference>
<evidence type="ECO:0000256" key="1">
    <source>
        <dbReference type="SAM" id="Coils"/>
    </source>
</evidence>
<dbReference type="STRING" id="568872.GA0070624_3797"/>
<accession>A0A1C6SI71</accession>
<reference evidence="3" key="1">
    <citation type="submission" date="2016-06" db="EMBL/GenBank/DDBJ databases">
        <authorList>
            <person name="Varghese N."/>
            <person name="Submissions Spin"/>
        </authorList>
    </citation>
    <scope>NUCLEOTIDE SEQUENCE [LARGE SCALE GENOMIC DNA]</scope>
    <source>
        <strain evidence="3">DSM 45431</strain>
    </source>
</reference>
<sequence>MVKWIVLAVVLFALLVLALAVRPVLARLPRLRRAAVALQRRQTEAEALRSTAEVLQQRAVTLQAQAAITQERLELIKAKRGK</sequence>
<evidence type="ECO:0000313" key="2">
    <source>
        <dbReference type="EMBL" id="SCL28989.1"/>
    </source>
</evidence>
<organism evidence="2 3">
    <name type="scientific">Micromonospora rhizosphaerae</name>
    <dbReference type="NCBI Taxonomy" id="568872"/>
    <lineage>
        <taxon>Bacteria</taxon>
        <taxon>Bacillati</taxon>
        <taxon>Actinomycetota</taxon>
        <taxon>Actinomycetes</taxon>
        <taxon>Micromonosporales</taxon>
        <taxon>Micromonosporaceae</taxon>
        <taxon>Micromonospora</taxon>
    </lineage>
</organism>
<protein>
    <submittedName>
        <fullName evidence="2">Uncharacterized protein</fullName>
    </submittedName>
</protein>
<dbReference type="AlphaFoldDB" id="A0A1C6SI71"/>
<dbReference type="Proteomes" id="UP000199413">
    <property type="component" value="Unassembled WGS sequence"/>
</dbReference>
<proteinExistence type="predicted"/>
<name>A0A1C6SI71_9ACTN</name>
<evidence type="ECO:0000313" key="3">
    <source>
        <dbReference type="Proteomes" id="UP000199413"/>
    </source>
</evidence>
<dbReference type="EMBL" id="FMHV01000002">
    <property type="protein sequence ID" value="SCL28989.1"/>
    <property type="molecule type" value="Genomic_DNA"/>
</dbReference>
<feature type="coiled-coil region" evidence="1">
    <location>
        <begin position="38"/>
        <end position="72"/>
    </location>
</feature>
<gene>
    <name evidence="2" type="ORF">GA0070624_3797</name>
</gene>
<keyword evidence="3" id="KW-1185">Reference proteome</keyword>
<keyword evidence="1" id="KW-0175">Coiled coil</keyword>